<dbReference type="OrthoDB" id="10384280at2759"/>
<evidence type="ECO:0000313" key="2">
    <source>
        <dbReference type="Proteomes" id="UP000194236"/>
    </source>
</evidence>
<dbReference type="EMBL" id="MUJZ01028188">
    <property type="protein sequence ID" value="OTF78371.1"/>
    <property type="molecule type" value="Genomic_DNA"/>
</dbReference>
<protein>
    <submittedName>
        <fullName evidence="1">Uncharacterized protein</fullName>
    </submittedName>
</protein>
<keyword evidence="2" id="KW-1185">Reference proteome</keyword>
<sequence>MEQEINLDELTDMNLLQNLLDQTEDIDDRKAIRGRIQELRAIERG</sequence>
<comment type="caution">
    <text evidence="1">The sequence shown here is derived from an EMBL/GenBank/DDBJ whole genome shotgun (WGS) entry which is preliminary data.</text>
</comment>
<accession>A0A1Y3BBV0</accession>
<gene>
    <name evidence="1" type="ORF">BLA29_010233</name>
</gene>
<feature type="non-terminal residue" evidence="1">
    <location>
        <position position="45"/>
    </location>
</feature>
<proteinExistence type="predicted"/>
<organism evidence="1 2">
    <name type="scientific">Euroglyphus maynei</name>
    <name type="common">Mayne's house dust mite</name>
    <dbReference type="NCBI Taxonomy" id="6958"/>
    <lineage>
        <taxon>Eukaryota</taxon>
        <taxon>Metazoa</taxon>
        <taxon>Ecdysozoa</taxon>
        <taxon>Arthropoda</taxon>
        <taxon>Chelicerata</taxon>
        <taxon>Arachnida</taxon>
        <taxon>Acari</taxon>
        <taxon>Acariformes</taxon>
        <taxon>Sarcoptiformes</taxon>
        <taxon>Astigmata</taxon>
        <taxon>Psoroptidia</taxon>
        <taxon>Analgoidea</taxon>
        <taxon>Pyroglyphidae</taxon>
        <taxon>Pyroglyphinae</taxon>
        <taxon>Euroglyphus</taxon>
    </lineage>
</organism>
<dbReference type="Proteomes" id="UP000194236">
    <property type="component" value="Unassembled WGS sequence"/>
</dbReference>
<name>A0A1Y3BBV0_EURMA</name>
<dbReference type="AlphaFoldDB" id="A0A1Y3BBV0"/>
<reference evidence="1 2" key="1">
    <citation type="submission" date="2017-03" db="EMBL/GenBank/DDBJ databases">
        <title>Genome Survey of Euroglyphus maynei.</title>
        <authorList>
            <person name="Arlian L.G."/>
            <person name="Morgan M.S."/>
            <person name="Rider S.D."/>
        </authorList>
    </citation>
    <scope>NUCLEOTIDE SEQUENCE [LARGE SCALE GENOMIC DNA]</scope>
    <source>
        <strain evidence="1">Arlian Lab</strain>
        <tissue evidence="1">Whole body</tissue>
    </source>
</reference>
<evidence type="ECO:0000313" key="1">
    <source>
        <dbReference type="EMBL" id="OTF78371.1"/>
    </source>
</evidence>